<gene>
    <name evidence="3" type="ORF">J3D65DRAFT_685702</name>
</gene>
<accession>A0ABR1LF75</accession>
<dbReference type="EMBL" id="JBBPEH010000011">
    <property type="protein sequence ID" value="KAK7532322.1"/>
    <property type="molecule type" value="Genomic_DNA"/>
</dbReference>
<evidence type="ECO:0000256" key="1">
    <source>
        <dbReference type="SAM" id="MobiDB-lite"/>
    </source>
</evidence>
<feature type="transmembrane region" description="Helical" evidence="2">
    <location>
        <begin position="79"/>
        <end position="103"/>
    </location>
</feature>
<dbReference type="Proteomes" id="UP001360953">
    <property type="component" value="Unassembled WGS sequence"/>
</dbReference>
<feature type="transmembrane region" description="Helical" evidence="2">
    <location>
        <begin position="164"/>
        <end position="183"/>
    </location>
</feature>
<evidence type="ECO:0000313" key="3">
    <source>
        <dbReference type="EMBL" id="KAK7532322.1"/>
    </source>
</evidence>
<dbReference type="RefSeq" id="XP_066651990.1">
    <property type="nucleotide sequence ID" value="XM_066803818.1"/>
</dbReference>
<keyword evidence="2" id="KW-1133">Transmembrane helix</keyword>
<evidence type="ECO:0000256" key="2">
    <source>
        <dbReference type="SAM" id="Phobius"/>
    </source>
</evidence>
<organism evidence="3 4">
    <name type="scientific">Phyllosticta citribraziliensis</name>
    <dbReference type="NCBI Taxonomy" id="989973"/>
    <lineage>
        <taxon>Eukaryota</taxon>
        <taxon>Fungi</taxon>
        <taxon>Dikarya</taxon>
        <taxon>Ascomycota</taxon>
        <taxon>Pezizomycotina</taxon>
        <taxon>Dothideomycetes</taxon>
        <taxon>Dothideomycetes incertae sedis</taxon>
        <taxon>Botryosphaeriales</taxon>
        <taxon>Phyllostictaceae</taxon>
        <taxon>Phyllosticta</taxon>
    </lineage>
</organism>
<feature type="transmembrane region" description="Helical" evidence="2">
    <location>
        <begin position="190"/>
        <end position="209"/>
    </location>
</feature>
<evidence type="ECO:0000313" key="4">
    <source>
        <dbReference type="Proteomes" id="UP001360953"/>
    </source>
</evidence>
<sequence>MLPVASECFDNIPATSGRSCDDPSQAAPEKLDHGPGDGLVPQVLDQPRLQANPKSWSFQGLPASNPLGFLALVSELMRVLGFTLVLVDPALVDVLVLTLAFVVGHVLSEDLSEDLVEDLVDVEVLVDGHLLVDRILAGHVLVDRGLVDLVLAGHVLVDRGLVDLVLVGLVLVDLVLVLVLVLVDRGLVDHVLVGDLVLVDVFITLGFSLRLQQSSGAADPQAVLLKQTWVEDRKRYRILWAQHLQDVDNFLFGRLGITTSDVSPVRASQRPPLNAAKSLGIEIRHGHEFFRFTAGHGGNVLRCRLRETLPHGTIPAGTLFAPMILDPVQIFDVFLGLRESNSLLCVTYWIKTAHNGRASSFLRRLVIFLQFAQLNDTSVQALRSNFEGIDEFVCGLTLVLSWQNCNVAHDLLLGCVGQDFIGVVGFQGLEEGFDAGRLRGAGGFHCGLASGAVS</sequence>
<keyword evidence="2" id="KW-0472">Membrane</keyword>
<keyword evidence="4" id="KW-1185">Reference proteome</keyword>
<proteinExistence type="predicted"/>
<keyword evidence="2" id="KW-0812">Transmembrane</keyword>
<feature type="region of interest" description="Disordered" evidence="1">
    <location>
        <begin position="15"/>
        <end position="37"/>
    </location>
</feature>
<name>A0ABR1LF75_9PEZI</name>
<reference evidence="3 4" key="1">
    <citation type="submission" date="2024-04" db="EMBL/GenBank/DDBJ databases">
        <title>Phyllosticta paracitricarpa is synonymous to the EU quarantine fungus P. citricarpa based on phylogenomic analyses.</title>
        <authorList>
            <consortium name="Lawrence Berkeley National Laboratory"/>
            <person name="Van ingen-buijs V.A."/>
            <person name="Van westerhoven A.C."/>
            <person name="Haridas S."/>
            <person name="Skiadas P."/>
            <person name="Martin F."/>
            <person name="Groenewald J.Z."/>
            <person name="Crous P.W."/>
            <person name="Seidl M.F."/>
        </authorList>
    </citation>
    <scope>NUCLEOTIDE SEQUENCE [LARGE SCALE GENOMIC DNA]</scope>
    <source>
        <strain evidence="3 4">CPC 17464</strain>
    </source>
</reference>
<protein>
    <submittedName>
        <fullName evidence="3">Uncharacterized protein</fullName>
    </submittedName>
</protein>
<comment type="caution">
    <text evidence="3">The sequence shown here is derived from an EMBL/GenBank/DDBJ whole genome shotgun (WGS) entry which is preliminary data.</text>
</comment>
<dbReference type="GeneID" id="92036724"/>